<protein>
    <submittedName>
        <fullName evidence="3">Uncharacterized protein</fullName>
    </submittedName>
</protein>
<dbReference type="Proteomes" id="UP000245771">
    <property type="component" value="Unassembled WGS sequence"/>
</dbReference>
<keyword evidence="4" id="KW-1185">Reference proteome</keyword>
<name>A0A316VA29_9BASI</name>
<dbReference type="RefSeq" id="XP_025352657.1">
    <property type="nucleotide sequence ID" value="XM_025501189.1"/>
</dbReference>
<evidence type="ECO:0000256" key="1">
    <source>
        <dbReference type="SAM" id="MobiDB-lite"/>
    </source>
</evidence>
<dbReference type="InParanoid" id="A0A316VA29"/>
<dbReference type="STRING" id="1280837.A0A316VA29"/>
<keyword evidence="2" id="KW-0472">Membrane</keyword>
<sequence length="304" mass="32089">MGSDQYPLVAFSPRAPAGIGASDHTHHDDFSHRSCSASGCLLGSYDLQGNDNDDLGADELLGLGPGHAPLLGIEDGSTKNGQETSRTERLEDQVRAKELKDASSSWSSPTVVTTQIAILFFFAVCCGLLYIGSLEYRRQSAVEISQMVKNMAWQPVPHTHVSPSIPSIDVKKVTFTETAPDKPLTSSSSAIDQNAISNTTLGEASVSAATRRRRHGKRAGNAVAQRASKKVTEKKDAVDVEKDSGSVDGKEKHTAGTGGSALQEVSKGSREEEESVQVVEKTIANVAGPVTLEADGGSKVALSN</sequence>
<feature type="compositionally biased region" description="Basic and acidic residues" evidence="1">
    <location>
        <begin position="230"/>
        <end position="254"/>
    </location>
</feature>
<reference evidence="3 4" key="1">
    <citation type="journal article" date="2018" name="Mol. Biol. Evol.">
        <title>Broad Genomic Sampling Reveals a Smut Pathogenic Ancestry of the Fungal Clade Ustilaginomycotina.</title>
        <authorList>
            <person name="Kijpornyongpan T."/>
            <person name="Mondo S.J."/>
            <person name="Barry K."/>
            <person name="Sandor L."/>
            <person name="Lee J."/>
            <person name="Lipzen A."/>
            <person name="Pangilinan J."/>
            <person name="LaButti K."/>
            <person name="Hainaut M."/>
            <person name="Henrissat B."/>
            <person name="Grigoriev I.V."/>
            <person name="Spatafora J.W."/>
            <person name="Aime M.C."/>
        </authorList>
    </citation>
    <scope>NUCLEOTIDE SEQUENCE [LARGE SCALE GENOMIC DNA]</scope>
    <source>
        <strain evidence="3 4">MCA 3882</strain>
    </source>
</reference>
<evidence type="ECO:0000256" key="2">
    <source>
        <dbReference type="SAM" id="Phobius"/>
    </source>
</evidence>
<dbReference type="AlphaFoldDB" id="A0A316VA29"/>
<feature type="region of interest" description="Disordered" evidence="1">
    <location>
        <begin position="202"/>
        <end position="276"/>
    </location>
</feature>
<keyword evidence="2" id="KW-1133">Transmembrane helix</keyword>
<evidence type="ECO:0000313" key="3">
    <source>
        <dbReference type="EMBL" id="PWN32355.1"/>
    </source>
</evidence>
<feature type="region of interest" description="Disordered" evidence="1">
    <location>
        <begin position="71"/>
        <end position="90"/>
    </location>
</feature>
<feature type="transmembrane region" description="Helical" evidence="2">
    <location>
        <begin position="112"/>
        <end position="131"/>
    </location>
</feature>
<proteinExistence type="predicted"/>
<feature type="non-terminal residue" evidence="3">
    <location>
        <position position="304"/>
    </location>
</feature>
<keyword evidence="2" id="KW-0812">Transmembrane</keyword>
<dbReference type="EMBL" id="KZ819606">
    <property type="protein sequence ID" value="PWN32355.1"/>
    <property type="molecule type" value="Genomic_DNA"/>
</dbReference>
<gene>
    <name evidence="3" type="ORF">FA14DRAFT_182264</name>
</gene>
<accession>A0A316VA29</accession>
<organism evidence="3 4">
    <name type="scientific">Meira miltonrushii</name>
    <dbReference type="NCBI Taxonomy" id="1280837"/>
    <lineage>
        <taxon>Eukaryota</taxon>
        <taxon>Fungi</taxon>
        <taxon>Dikarya</taxon>
        <taxon>Basidiomycota</taxon>
        <taxon>Ustilaginomycotina</taxon>
        <taxon>Exobasidiomycetes</taxon>
        <taxon>Exobasidiales</taxon>
        <taxon>Brachybasidiaceae</taxon>
        <taxon>Meira</taxon>
    </lineage>
</organism>
<dbReference type="GeneID" id="37022970"/>
<evidence type="ECO:0000313" key="4">
    <source>
        <dbReference type="Proteomes" id="UP000245771"/>
    </source>
</evidence>